<proteinExistence type="predicted"/>
<sequence length="39" mass="3945">MSQPSGSEPATPPNDEATPVAGATPDEPSEDTDDDYGPV</sequence>
<dbReference type="Proteomes" id="UP000614996">
    <property type="component" value="Unassembled WGS sequence"/>
</dbReference>
<dbReference type="EMBL" id="BOPO01000077">
    <property type="protein sequence ID" value="GIL28837.1"/>
    <property type="molecule type" value="Genomic_DNA"/>
</dbReference>
<reference evidence="3" key="1">
    <citation type="journal article" date="2021" name="Int. J. Syst. Evol. Microbiol.">
        <title>Actinocatenispora comari sp. nov., an endophytic actinomycete isolated from aerial parts of Comarum salesowianum.</title>
        <authorList>
            <person name="Oyunbileg N."/>
            <person name="Iizaka Y."/>
            <person name="Hamada M."/>
            <person name="Davaapurev B.O."/>
            <person name="Fukumoto A."/>
            <person name="Tsetseg B."/>
            <person name="Kato F."/>
            <person name="Tamura T."/>
            <person name="Batkhuu J."/>
            <person name="Anzai Y."/>
        </authorList>
    </citation>
    <scope>NUCLEOTIDE SEQUENCE [LARGE SCALE GENOMIC DNA]</scope>
    <source>
        <strain evidence="3">NUM-2625</strain>
    </source>
</reference>
<organism evidence="2 3">
    <name type="scientific">Actinocatenispora comari</name>
    <dbReference type="NCBI Taxonomy" id="2807577"/>
    <lineage>
        <taxon>Bacteria</taxon>
        <taxon>Bacillati</taxon>
        <taxon>Actinomycetota</taxon>
        <taxon>Actinomycetes</taxon>
        <taxon>Micromonosporales</taxon>
        <taxon>Micromonosporaceae</taxon>
        <taxon>Actinocatenispora</taxon>
    </lineage>
</organism>
<dbReference type="AlphaFoldDB" id="A0A8J4EL25"/>
<accession>A0A8J4EL25</accession>
<evidence type="ECO:0000313" key="3">
    <source>
        <dbReference type="Proteomes" id="UP000614996"/>
    </source>
</evidence>
<evidence type="ECO:0000313" key="2">
    <source>
        <dbReference type="EMBL" id="GIL28837.1"/>
    </source>
</evidence>
<evidence type="ECO:0000256" key="1">
    <source>
        <dbReference type="SAM" id="MobiDB-lite"/>
    </source>
</evidence>
<feature type="compositionally biased region" description="Acidic residues" evidence="1">
    <location>
        <begin position="27"/>
        <end position="39"/>
    </location>
</feature>
<protein>
    <submittedName>
        <fullName evidence="2">Uncharacterized protein</fullName>
    </submittedName>
</protein>
<comment type="caution">
    <text evidence="2">The sequence shown here is derived from an EMBL/GenBank/DDBJ whole genome shotgun (WGS) entry which is preliminary data.</text>
</comment>
<feature type="region of interest" description="Disordered" evidence="1">
    <location>
        <begin position="1"/>
        <end position="39"/>
    </location>
</feature>
<name>A0A8J4EL25_9ACTN</name>
<gene>
    <name evidence="2" type="ORF">NUM_40910</name>
</gene>
<keyword evidence="3" id="KW-1185">Reference proteome</keyword>